<dbReference type="SUPFAM" id="SSF55545">
    <property type="entry name" value="beta-N-acetylhexosaminidase-like domain"/>
    <property type="match status" value="1"/>
</dbReference>
<comment type="caution">
    <text evidence="9">The sequence shown here is derived from an EMBL/GenBank/DDBJ whole genome shotgun (WGS) entry which is preliminary data.</text>
</comment>
<dbReference type="GO" id="GO:0016798">
    <property type="term" value="F:hydrolase activity, acting on glycosyl bonds"/>
    <property type="evidence" value="ECO:0007669"/>
    <property type="project" value="UniProtKB-KW"/>
</dbReference>
<feature type="active site" description="Proton donor" evidence="3">
    <location>
        <position position="341"/>
    </location>
</feature>
<dbReference type="InterPro" id="IPR017853">
    <property type="entry name" value="GH"/>
</dbReference>
<feature type="compositionally biased region" description="Polar residues" evidence="5">
    <location>
        <begin position="1545"/>
        <end position="1563"/>
    </location>
</feature>
<evidence type="ECO:0000256" key="4">
    <source>
        <dbReference type="SAM" id="Coils"/>
    </source>
</evidence>
<keyword evidence="6" id="KW-1133">Transmembrane helix</keyword>
<protein>
    <submittedName>
        <fullName evidence="9">Glycosyl hydrolase family 20</fullName>
    </submittedName>
</protein>
<reference evidence="9 10" key="1">
    <citation type="submission" date="2019-03" db="EMBL/GenBank/DDBJ databases">
        <title>Genomic Encyclopedia of Archaeal and Bacterial Type Strains, Phase II (KMG-II): from individual species to whole genera.</title>
        <authorList>
            <person name="Goeker M."/>
        </authorList>
    </citation>
    <scope>NUCLEOTIDE SEQUENCE [LARGE SCALE GENOMIC DNA]</scope>
    <source>
        <strain evidence="9 10">ATCC 35214</strain>
    </source>
</reference>
<dbReference type="RefSeq" id="WP_134111244.1">
    <property type="nucleotide sequence ID" value="NZ_SOCN01000004.1"/>
</dbReference>
<dbReference type="GO" id="GO:0005975">
    <property type="term" value="P:carbohydrate metabolic process"/>
    <property type="evidence" value="ECO:0007669"/>
    <property type="project" value="UniProtKB-ARBA"/>
</dbReference>
<evidence type="ECO:0000259" key="8">
    <source>
        <dbReference type="PROSITE" id="PS52009"/>
    </source>
</evidence>
<keyword evidence="2 3" id="KW-0326">Glycosidase</keyword>
<keyword evidence="7" id="KW-0732">Signal</keyword>
<dbReference type="InterPro" id="IPR011496">
    <property type="entry name" value="O-GlcNAcase_cat"/>
</dbReference>
<dbReference type="InterPro" id="IPR015882">
    <property type="entry name" value="HEX_bac_N"/>
</dbReference>
<feature type="coiled-coil region" evidence="4">
    <location>
        <begin position="1800"/>
        <end position="1855"/>
    </location>
</feature>
<feature type="compositionally biased region" description="Polar residues" evidence="5">
    <location>
        <begin position="2046"/>
        <end position="2058"/>
    </location>
</feature>
<keyword evidence="6" id="KW-0812">Transmembrane</keyword>
<dbReference type="SUPFAM" id="SSF49785">
    <property type="entry name" value="Galactose-binding domain-like"/>
    <property type="match status" value="2"/>
</dbReference>
<keyword evidence="1 3" id="KW-0378">Hydrolase</keyword>
<dbReference type="SUPFAM" id="SSF51445">
    <property type="entry name" value="(Trans)glycosidases"/>
    <property type="match status" value="1"/>
</dbReference>
<accession>A0A4R7UBZ9</accession>
<feature type="coiled-coil region" evidence="4">
    <location>
        <begin position="1894"/>
        <end position="1921"/>
    </location>
</feature>
<feature type="chain" id="PRO_5020631578" evidence="7">
    <location>
        <begin position="28"/>
        <end position="2096"/>
    </location>
</feature>
<comment type="similarity">
    <text evidence="3">Belongs to the glycosyl hydrolase 84 family.</text>
</comment>
<feature type="compositionally biased region" description="Polar residues" evidence="5">
    <location>
        <begin position="2025"/>
        <end position="2035"/>
    </location>
</feature>
<feature type="compositionally biased region" description="Basic and acidic residues" evidence="5">
    <location>
        <begin position="2036"/>
        <end position="2045"/>
    </location>
</feature>
<keyword evidence="6" id="KW-0472">Membrane</keyword>
<evidence type="ECO:0000313" key="10">
    <source>
        <dbReference type="Proteomes" id="UP000295757"/>
    </source>
</evidence>
<proteinExistence type="inferred from homology"/>
<dbReference type="Gene3D" id="2.60.120.260">
    <property type="entry name" value="Galactose-binding domain-like"/>
    <property type="match status" value="2"/>
</dbReference>
<dbReference type="EMBL" id="SOCN01000004">
    <property type="protein sequence ID" value="TDV23070.1"/>
    <property type="molecule type" value="Genomic_DNA"/>
</dbReference>
<evidence type="ECO:0000313" key="9">
    <source>
        <dbReference type="EMBL" id="TDV23070.1"/>
    </source>
</evidence>
<dbReference type="OrthoDB" id="9760892at2"/>
<dbReference type="Pfam" id="PF07555">
    <property type="entry name" value="NAGidase"/>
    <property type="match status" value="1"/>
</dbReference>
<feature type="transmembrane region" description="Helical" evidence="6">
    <location>
        <begin position="2063"/>
        <end position="2086"/>
    </location>
</feature>
<evidence type="ECO:0000256" key="2">
    <source>
        <dbReference type="ARBA" id="ARBA00023295"/>
    </source>
</evidence>
<dbReference type="InterPro" id="IPR029018">
    <property type="entry name" value="Hex-like_dom2"/>
</dbReference>
<dbReference type="PROSITE" id="PS52009">
    <property type="entry name" value="GH84"/>
    <property type="match status" value="1"/>
</dbReference>
<gene>
    <name evidence="9" type="ORF">BCF59_0693</name>
</gene>
<evidence type="ECO:0000256" key="5">
    <source>
        <dbReference type="SAM" id="MobiDB-lite"/>
    </source>
</evidence>
<evidence type="ECO:0000256" key="1">
    <source>
        <dbReference type="ARBA" id="ARBA00022801"/>
    </source>
</evidence>
<feature type="region of interest" description="Disordered" evidence="5">
    <location>
        <begin position="1542"/>
        <end position="1564"/>
    </location>
</feature>
<feature type="coiled-coil region" evidence="4">
    <location>
        <begin position="301"/>
        <end position="328"/>
    </location>
</feature>
<evidence type="ECO:0000256" key="3">
    <source>
        <dbReference type="PROSITE-ProRule" id="PRU01353"/>
    </source>
</evidence>
<feature type="signal peptide" evidence="7">
    <location>
        <begin position="1"/>
        <end position="27"/>
    </location>
</feature>
<evidence type="ECO:0000256" key="7">
    <source>
        <dbReference type="SAM" id="SignalP"/>
    </source>
</evidence>
<feature type="region of interest" description="Disordered" evidence="5">
    <location>
        <begin position="2025"/>
        <end position="2058"/>
    </location>
</feature>
<dbReference type="Proteomes" id="UP000295757">
    <property type="component" value="Unassembled WGS sequence"/>
</dbReference>
<dbReference type="Gene3D" id="3.30.379.10">
    <property type="entry name" value="Chitobiase/beta-hexosaminidase domain 2-like"/>
    <property type="match status" value="1"/>
</dbReference>
<organism evidence="9 10">
    <name type="scientific">Mycoplasmopsis mustelae</name>
    <dbReference type="NCBI Taxonomy" id="171289"/>
    <lineage>
        <taxon>Bacteria</taxon>
        <taxon>Bacillati</taxon>
        <taxon>Mycoplasmatota</taxon>
        <taxon>Mycoplasmoidales</taxon>
        <taxon>Metamycoplasmataceae</taxon>
        <taxon>Mycoplasmopsis</taxon>
    </lineage>
</organism>
<dbReference type="Pfam" id="PF02838">
    <property type="entry name" value="Glyco_hydro_20b"/>
    <property type="match status" value="1"/>
</dbReference>
<keyword evidence="10" id="KW-1185">Reference proteome</keyword>
<dbReference type="Gene3D" id="3.20.20.80">
    <property type="entry name" value="Glycosidases"/>
    <property type="match status" value="1"/>
</dbReference>
<evidence type="ECO:0000256" key="6">
    <source>
        <dbReference type="SAM" id="Phobius"/>
    </source>
</evidence>
<keyword evidence="4" id="KW-0175">Coiled coil</keyword>
<dbReference type="CDD" id="cd12087">
    <property type="entry name" value="TM_EGFR-like"/>
    <property type="match status" value="1"/>
</dbReference>
<feature type="domain" description="GH84" evidence="8">
    <location>
        <begin position="199"/>
        <end position="499"/>
    </location>
</feature>
<sequence>MNIKKKIKYMLSTAGSFGLLATVATVAAGETASDSSANTTTSTKQEITYNIFPEVQDIQYTEGSISITPEVNLVFENGIDAATIARFDQVLKLRNLTYTKSRNIVSGKTNILVGIKDDTDTLVDNELKTLGITPDATLDNKLDSYMLNAGTFNNGSYITLLAKDATAAFYGATTLWHIFNQLDGFKIRNLTIKDYADLKVRGVMDGFINTSSRSNNLWNKGAQSIMDFMKFAGLYKLNTYIFRPGDVLANDFTVTSKNTAQSWSTLYTDSEIAILKNILEVSKNTKVNFVYSTAGLSSFADDKLKQDHQDYTQALEKLKAKYKQVIEAGVRKIALVEVGADAGNNTKKLLTDLTNWLQELKKVYTDLDTNLLFVAKFGDNEFTSNSDEKFNYYVDLPSGVTPLLINGTNSTKQYIDANTLSKFSNGNRQIRPVFWKPFPNNPSSDYNDLFVRLAENYIRGNDAIDSSQFDGIIMSAVGSSEVLSRFGFFDLANTTWKLLPTESQSEQRNARKKDILDAAVNYVINNSNKQSAESDVFKSLRMHYANNAEASYDDTSSIDSLKTPITELSKKITALSNNDLDPSQSHQDVADAAKKVIPQLQAVYELNKTLLENKSKSDFLTEINVFSQSLDALLESVLYYTQAIEASYEAAPNIDRISNFMTQAKLFYQKSVEFTYHSKAVKVGALYLRDYVNKVSALLDLKWNYSFDSLNEENSDNIIGTFKTSRTWTTGYPIDVTRILGNTRFWRTTDNRYADSISPGDWIGYAFNKPKYVKDIRLKFNPVQVNSRDNYFRKFKVSYQLWNSKDFVDYKENNSTTVKTWEVPTENGVKNPTFNIILDLANVREIRIVDNETDGLTNAPKSKYRLGWIDIYEFIINTKNAQEIGSNTISIQADNYSDSSSSSGLTKITDFKVNVSSGPGAGPYTAQGNNVTNSDYTKINDKIYDTAFYKNNVQANEYFAFKLDQPTDISRIVVQQGSYSQIRSWADQKRRSGDFWLPNADLMYLDPMDNQWKLYGHLKPSSYNVLTNYVKAQHFRIVNRSNYQGLWMLIDINVFAAQDKLLYTDVTDNNIKSKLKTKNVNSTYTLYATDSSGNSTTTPSITLPNDGKYVGLDLKDIYNISSLKLNNSGSIPEDVLIQTSRNGIDWYDYNGTLTHQNQNARYVRVLHKTTKSVARSAAAVTNLETLEVVVNKGNKYGQLIDSSIQVISGWGGNRYSGNDFDGNFDTTNKFGGGPYKDDYIKYDLGSEIALDNIKLYAPADTYDFARYFKVLVSDSDSENAQWTEVYNWGSVPVSSDANNTATNTTSTDVEYPENLNSVKDAQSYSDKTLGDQVYANWVKTDPEHPDLRYWDITGIASKITSTNKNLRYLKIVFTKDIMNKLIKNDNTKGGRDVVFSEIVINGKTFYDAVDPNFSGTNYQAASKNTAVYLSHDGDVSTYYEPKEINGSLKYYIEPDKYQDRDLAIISDGMIDANNNVLAPANVKAMLYDSNTKESSTKDLGLLATKYMTFDLSNLDQNKKLVGFEITWTTHRPQIYEFIPLKRTPKSNSTNDSTTAENQTTPTKESLKAAINAQPAGFENWTKKDQDNYNSVKAQIDALTKSEAPLNQTILNQLQRSLNETQAVTASKVNDDVIEKLTNEVKQWRALDTKSVFQDDNYAKYVSLAQLAENAIAATSVANLTQQNADSLLQKLTEAKKLLNYTTFDQQLAENNLDKVQALNPSHYTPETYAKIQNEINNLKQKINSGTATIADYQALNTQFDQSYQTLELSDLGKKYQVLQENIQKAQDFVNQNAIKFPDQVKQVQQQIAQLQDVLNNKDASLEQLQDATKQIKTSTDDAESRKQQALNNFKQLVQNQIANKDDIYTPESYQAYSDAINKAKVKLDASDTLTNEEILDLQNQIQLAQNQLTIANDKVDAAKSNVEPLVTQLESPEIQKQYQELLKAATTPEKLAKAISDINTAIKDQKVEKETLKDQVQRDIDSIKDPEKKAELQKEFDALKASNATNDKFSEFRSQTLAESLKSIFKSQQSTNNADATKDKPENPESKPTNPTNQQPSKSKNTAIIVISVLIALAVIGGLIGAWYAARSIKKKKANK</sequence>
<name>A0A4R7UBZ9_9BACT</name>
<dbReference type="InterPro" id="IPR008979">
    <property type="entry name" value="Galactose-bd-like_sf"/>
</dbReference>